<evidence type="ECO:0000256" key="2">
    <source>
        <dbReference type="ARBA" id="ARBA00022692"/>
    </source>
</evidence>
<dbReference type="Gene3D" id="2.40.50.140">
    <property type="entry name" value="Nucleic acid-binding proteins"/>
    <property type="match status" value="1"/>
</dbReference>
<evidence type="ECO:0000259" key="7">
    <source>
        <dbReference type="Pfam" id="PF01957"/>
    </source>
</evidence>
<keyword evidence="9" id="KW-0378">Hydrolase</keyword>
<feature type="transmembrane region" description="Helical" evidence="6">
    <location>
        <begin position="303"/>
        <end position="321"/>
    </location>
</feature>
<keyword evidence="2 6" id="KW-0812">Transmembrane</keyword>
<evidence type="ECO:0000313" key="10">
    <source>
        <dbReference type="Proteomes" id="UP000761574"/>
    </source>
</evidence>
<dbReference type="GO" id="GO:0008233">
    <property type="term" value="F:peptidase activity"/>
    <property type="evidence" value="ECO:0007669"/>
    <property type="project" value="UniProtKB-KW"/>
</dbReference>
<dbReference type="PANTHER" id="PTHR33507:SF4">
    <property type="entry name" value="NODULATION COMPETITIVENESS PROTEIN NFED"/>
    <property type="match status" value="1"/>
</dbReference>
<comment type="caution">
    <text evidence="9">The sequence shown here is derived from an EMBL/GenBank/DDBJ whole genome shotgun (WGS) entry which is preliminary data.</text>
</comment>
<dbReference type="SUPFAM" id="SSF141322">
    <property type="entry name" value="NfeD domain-like"/>
    <property type="match status" value="1"/>
</dbReference>
<feature type="transmembrane region" description="Helical" evidence="6">
    <location>
        <begin position="377"/>
        <end position="399"/>
    </location>
</feature>
<dbReference type="InterPro" id="IPR029045">
    <property type="entry name" value="ClpP/crotonase-like_dom_sf"/>
</dbReference>
<name>A0ABQ4PK96_9GAMM</name>
<evidence type="ECO:0000256" key="5">
    <source>
        <dbReference type="SAM" id="MobiDB-lite"/>
    </source>
</evidence>
<protein>
    <submittedName>
        <fullName evidence="9">Serine protease</fullName>
    </submittedName>
</protein>
<reference evidence="9 10" key="1">
    <citation type="submission" date="2021-05" db="EMBL/GenBank/DDBJ databases">
        <title>Molecular characterization for Shewanella algae harboring chromosomal blaOXA-55-like strains isolated from clinical and environment sample.</title>
        <authorList>
            <person name="Ohama Y."/>
            <person name="Aoki K."/>
            <person name="Harada S."/>
            <person name="Moriya K."/>
            <person name="Ishii Y."/>
            <person name="Tateda K."/>
        </authorList>
    </citation>
    <scope>NUCLEOTIDE SEQUENCE [LARGE SCALE GENOMIC DNA]</scope>
    <source>
        <strain evidence="9 10">LMG 23746</strain>
    </source>
</reference>
<dbReference type="GO" id="GO:0006508">
    <property type="term" value="P:proteolysis"/>
    <property type="evidence" value="ECO:0007669"/>
    <property type="project" value="UniProtKB-KW"/>
</dbReference>
<dbReference type="Pfam" id="PF01957">
    <property type="entry name" value="NfeD"/>
    <property type="match status" value="1"/>
</dbReference>
<evidence type="ECO:0000313" key="9">
    <source>
        <dbReference type="EMBL" id="GIU48305.1"/>
    </source>
</evidence>
<feature type="domain" description="NfeD integral membrane" evidence="8">
    <location>
        <begin position="282"/>
        <end position="394"/>
    </location>
</feature>
<dbReference type="InterPro" id="IPR002810">
    <property type="entry name" value="NfeD-like_C"/>
</dbReference>
<accession>A0ABQ4PK96</accession>
<feature type="transmembrane region" description="Helical" evidence="6">
    <location>
        <begin position="327"/>
        <end position="344"/>
    </location>
</feature>
<evidence type="ECO:0000256" key="3">
    <source>
        <dbReference type="ARBA" id="ARBA00022989"/>
    </source>
</evidence>
<sequence>MLLLTISASSTAMAQAKIHAITEPQAHTQQSVPLLRFEGAIGPAVSEYLISEITQANQLPLSQRPPLLMITMDTPGGLVSSLRTINQAILASTIPIACLVSPSGARAMSAGTYILYACHVAAMAPATTLGAATPVKMGGPISPPNAPSPKDSPPADRGDKNGSGENNNRDKITPSDNGSAMERKVLNDAVASIRALATLRKRNIDFAERAVTEAATLTATEALAQNVINFIADDAADLLAQLNGTQVDMGDKLLTLTLDNAQLIAHQRSWRNHFIATITDPNVAYILMLIGIYGILLEFYSPGVGVAGVTGAISLFIALYAFQLLPINYVGLGLMLLGISLLVAESMVPSFGIFGLGGAVAFALGSIFLMDSEVEDFAISLPLIGAVTVTALLFSLWVLTTLWRQRQRKPVSGDDAIVGAQAIVVEGFIEKGFVSLDGEHWAAVSDKPTHTAQRVLVLARDHLTLKVTPTSALPAKEIINGRN</sequence>
<dbReference type="InterPro" id="IPR052165">
    <property type="entry name" value="Membrane_assoc_protease"/>
</dbReference>
<keyword evidence="3 6" id="KW-1133">Transmembrane helix</keyword>
<dbReference type="Gene3D" id="3.90.226.10">
    <property type="entry name" value="2-enoyl-CoA Hydratase, Chain A, domain 1"/>
    <property type="match status" value="1"/>
</dbReference>
<dbReference type="SUPFAM" id="SSF52096">
    <property type="entry name" value="ClpP/crotonase"/>
    <property type="match status" value="1"/>
</dbReference>
<feature type="domain" description="NfeD-like C-terminal" evidence="7">
    <location>
        <begin position="415"/>
        <end position="469"/>
    </location>
</feature>
<feature type="transmembrane region" description="Helical" evidence="6">
    <location>
        <begin position="274"/>
        <end position="296"/>
    </location>
</feature>
<evidence type="ECO:0000259" key="8">
    <source>
        <dbReference type="Pfam" id="PF24961"/>
    </source>
</evidence>
<comment type="subcellular location">
    <subcellularLocation>
        <location evidence="1">Membrane</location>
        <topology evidence="1">Multi-pass membrane protein</topology>
    </subcellularLocation>
</comment>
<keyword evidence="9" id="KW-0645">Protease</keyword>
<dbReference type="InterPro" id="IPR056739">
    <property type="entry name" value="NfeD_membrane"/>
</dbReference>
<evidence type="ECO:0000256" key="1">
    <source>
        <dbReference type="ARBA" id="ARBA00004141"/>
    </source>
</evidence>
<gene>
    <name evidence="9" type="ORF">TUM4630_24310</name>
</gene>
<dbReference type="Proteomes" id="UP000761574">
    <property type="component" value="Unassembled WGS sequence"/>
</dbReference>
<keyword evidence="10" id="KW-1185">Reference proteome</keyword>
<organism evidence="9 10">
    <name type="scientific">Shewanella algidipiscicola</name>
    <dbReference type="NCBI Taxonomy" id="614070"/>
    <lineage>
        <taxon>Bacteria</taxon>
        <taxon>Pseudomonadati</taxon>
        <taxon>Pseudomonadota</taxon>
        <taxon>Gammaproteobacteria</taxon>
        <taxon>Alteromonadales</taxon>
        <taxon>Shewanellaceae</taxon>
        <taxon>Shewanella</taxon>
    </lineage>
</organism>
<dbReference type="Pfam" id="PF24961">
    <property type="entry name" value="NfeD_membrane"/>
    <property type="match status" value="1"/>
</dbReference>
<dbReference type="EMBL" id="BPFB01000028">
    <property type="protein sequence ID" value="GIU48305.1"/>
    <property type="molecule type" value="Genomic_DNA"/>
</dbReference>
<dbReference type="PANTHER" id="PTHR33507">
    <property type="entry name" value="INNER MEMBRANE PROTEIN YBBJ"/>
    <property type="match status" value="1"/>
</dbReference>
<dbReference type="InterPro" id="IPR012340">
    <property type="entry name" value="NA-bd_OB-fold"/>
</dbReference>
<evidence type="ECO:0000256" key="6">
    <source>
        <dbReference type="SAM" id="Phobius"/>
    </source>
</evidence>
<keyword evidence="4 6" id="KW-0472">Membrane</keyword>
<feature type="compositionally biased region" description="Basic and acidic residues" evidence="5">
    <location>
        <begin position="153"/>
        <end position="173"/>
    </location>
</feature>
<dbReference type="CDD" id="cd07020">
    <property type="entry name" value="Clp_protease_NfeD_1"/>
    <property type="match status" value="1"/>
</dbReference>
<proteinExistence type="predicted"/>
<feature type="region of interest" description="Disordered" evidence="5">
    <location>
        <begin position="135"/>
        <end position="181"/>
    </location>
</feature>
<feature type="compositionally biased region" description="Pro residues" evidence="5">
    <location>
        <begin position="141"/>
        <end position="152"/>
    </location>
</feature>
<feature type="transmembrane region" description="Helical" evidence="6">
    <location>
        <begin position="351"/>
        <end position="371"/>
    </location>
</feature>
<evidence type="ECO:0000256" key="4">
    <source>
        <dbReference type="ARBA" id="ARBA00023136"/>
    </source>
</evidence>